<dbReference type="InterPro" id="IPR024731">
    <property type="entry name" value="NELL2-like_EGF"/>
</dbReference>
<evidence type="ECO:0000256" key="6">
    <source>
        <dbReference type="ARBA" id="ARBA00023180"/>
    </source>
</evidence>
<keyword evidence="4" id="KW-0106">Calcium</keyword>
<dbReference type="PROSITE" id="PS01208">
    <property type="entry name" value="VWFC_1"/>
    <property type="match status" value="1"/>
</dbReference>
<dbReference type="Pfam" id="PF00093">
    <property type="entry name" value="VWC"/>
    <property type="match status" value="2"/>
</dbReference>
<dbReference type="AlphaFoldDB" id="A0A8U0UJE3"/>
<dbReference type="InterPro" id="IPR013320">
    <property type="entry name" value="ConA-like_dom_sf"/>
</dbReference>
<dbReference type="SMART" id="SM00181">
    <property type="entry name" value="EGF"/>
    <property type="match status" value="6"/>
</dbReference>
<dbReference type="Gene3D" id="2.10.25.10">
    <property type="entry name" value="Laminin"/>
    <property type="match status" value="6"/>
</dbReference>
<evidence type="ECO:0000256" key="1">
    <source>
        <dbReference type="ARBA" id="ARBA00022536"/>
    </source>
</evidence>
<dbReference type="CDD" id="cd00110">
    <property type="entry name" value="LamG"/>
    <property type="match status" value="1"/>
</dbReference>
<dbReference type="SUPFAM" id="SSF57196">
    <property type="entry name" value="EGF/Laminin"/>
    <property type="match status" value="2"/>
</dbReference>
<keyword evidence="2" id="KW-0732">Signal</keyword>
<dbReference type="SMART" id="SM00282">
    <property type="entry name" value="LamG"/>
    <property type="match status" value="1"/>
</dbReference>
<dbReference type="FunFam" id="2.10.25.10:FF:000211">
    <property type="entry name" value="Protein kinase C-binding protein NELL1"/>
    <property type="match status" value="1"/>
</dbReference>
<dbReference type="InterPro" id="IPR001881">
    <property type="entry name" value="EGF-like_Ca-bd_dom"/>
</dbReference>
<evidence type="ECO:0000256" key="3">
    <source>
        <dbReference type="ARBA" id="ARBA00022737"/>
    </source>
</evidence>
<dbReference type="Pfam" id="PF02210">
    <property type="entry name" value="Laminin_G_2"/>
    <property type="match status" value="1"/>
</dbReference>
<dbReference type="GO" id="GO:0045778">
    <property type="term" value="P:positive regulation of ossification"/>
    <property type="evidence" value="ECO:0007669"/>
    <property type="project" value="TreeGrafter"/>
</dbReference>
<dbReference type="GO" id="GO:0005737">
    <property type="term" value="C:cytoplasm"/>
    <property type="evidence" value="ECO:0007669"/>
    <property type="project" value="TreeGrafter"/>
</dbReference>
<comment type="caution">
    <text evidence="7">Lacks conserved residue(s) required for the propagation of feature annotation.</text>
</comment>
<dbReference type="InterPro" id="IPR000152">
    <property type="entry name" value="EGF-type_Asp/Asn_hydroxyl_site"/>
</dbReference>
<dbReference type="SMART" id="SM00210">
    <property type="entry name" value="TSPN"/>
    <property type="match status" value="1"/>
</dbReference>
<evidence type="ECO:0000313" key="10">
    <source>
        <dbReference type="Proteomes" id="UP000808372"/>
    </source>
</evidence>
<keyword evidence="3" id="KW-0677">Repeat</keyword>
<feature type="disulfide bond" evidence="7">
    <location>
        <begin position="597"/>
        <end position="607"/>
    </location>
</feature>
<dbReference type="GO" id="GO:0005080">
    <property type="term" value="F:protein kinase C binding"/>
    <property type="evidence" value="ECO:0007669"/>
    <property type="project" value="TreeGrafter"/>
</dbReference>
<feature type="domain" description="VWFC" evidence="9">
    <location>
        <begin position="770"/>
        <end position="828"/>
    </location>
</feature>
<dbReference type="SUPFAM" id="SSF57184">
    <property type="entry name" value="Growth factor receptor domain"/>
    <property type="match status" value="1"/>
</dbReference>
<evidence type="ECO:0000256" key="2">
    <source>
        <dbReference type="ARBA" id="ARBA00022729"/>
    </source>
</evidence>
<dbReference type="FunFam" id="2.10.25.10:FF:000038">
    <property type="entry name" value="Fibrillin 2"/>
    <property type="match status" value="3"/>
</dbReference>
<dbReference type="PROSITE" id="PS50184">
    <property type="entry name" value="VWFC_2"/>
    <property type="match status" value="2"/>
</dbReference>
<dbReference type="GO" id="GO:0005615">
    <property type="term" value="C:extracellular space"/>
    <property type="evidence" value="ECO:0007669"/>
    <property type="project" value="TreeGrafter"/>
</dbReference>
<dbReference type="InterPro" id="IPR051586">
    <property type="entry name" value="PKC-binding_NELL"/>
</dbReference>
<feature type="domain" description="EGF-like" evidence="8">
    <location>
        <begin position="595"/>
        <end position="625"/>
    </location>
</feature>
<keyword evidence="1 7" id="KW-0245">EGF-like domain</keyword>
<dbReference type="SUPFAM" id="SSF57603">
    <property type="entry name" value="FnI-like domain"/>
    <property type="match status" value="2"/>
</dbReference>
<dbReference type="GO" id="GO:0045667">
    <property type="term" value="P:regulation of osteoblast differentiation"/>
    <property type="evidence" value="ECO:0007669"/>
    <property type="project" value="TreeGrafter"/>
</dbReference>
<dbReference type="PROSITE" id="PS00022">
    <property type="entry name" value="EGF_1"/>
    <property type="match status" value="1"/>
</dbReference>
<feature type="domain" description="EGF-like" evidence="8">
    <location>
        <begin position="512"/>
        <end position="553"/>
    </location>
</feature>
<dbReference type="FunFam" id="2.60.120.200:FF:000015">
    <property type="entry name" value="protein kinase C-binding protein NELL1"/>
    <property type="match status" value="1"/>
</dbReference>
<dbReference type="PROSITE" id="PS01186">
    <property type="entry name" value="EGF_2"/>
    <property type="match status" value="3"/>
</dbReference>
<organism evidence="10 11">
    <name type="scientific">Salvelinus namaycush</name>
    <name type="common">Lake trout</name>
    <name type="synonym">Salmo namaycush</name>
    <dbReference type="NCBI Taxonomy" id="8040"/>
    <lineage>
        <taxon>Eukaryota</taxon>
        <taxon>Metazoa</taxon>
        <taxon>Chordata</taxon>
        <taxon>Craniata</taxon>
        <taxon>Vertebrata</taxon>
        <taxon>Euteleostomi</taxon>
        <taxon>Actinopterygii</taxon>
        <taxon>Neopterygii</taxon>
        <taxon>Teleostei</taxon>
        <taxon>Protacanthopterygii</taxon>
        <taxon>Salmoniformes</taxon>
        <taxon>Salmonidae</taxon>
        <taxon>Salmoninae</taxon>
        <taxon>Salvelinus</taxon>
    </lineage>
</organism>
<dbReference type="PANTHER" id="PTHR24042:SF2">
    <property type="entry name" value="PROTEIN KINASE C-BINDING PROTEIN NELL1"/>
    <property type="match status" value="1"/>
</dbReference>
<dbReference type="Gene3D" id="6.20.200.20">
    <property type="match status" value="1"/>
</dbReference>
<evidence type="ECO:0000256" key="5">
    <source>
        <dbReference type="ARBA" id="ARBA00023157"/>
    </source>
</evidence>
<dbReference type="InterPro" id="IPR000742">
    <property type="entry name" value="EGF"/>
</dbReference>
<dbReference type="CDD" id="cd00054">
    <property type="entry name" value="EGF_CA"/>
    <property type="match status" value="4"/>
</dbReference>
<feature type="disulfide bond" evidence="7">
    <location>
        <begin position="615"/>
        <end position="624"/>
    </location>
</feature>
<dbReference type="RefSeq" id="XP_038854823.1">
    <property type="nucleotide sequence ID" value="XM_038998895.1"/>
</dbReference>
<feature type="domain" description="EGF-like" evidence="8">
    <location>
        <begin position="554"/>
        <end position="594"/>
    </location>
</feature>
<dbReference type="InterPro" id="IPR018097">
    <property type="entry name" value="EGF_Ca-bd_CS"/>
</dbReference>
<dbReference type="Gene3D" id="2.60.120.200">
    <property type="match status" value="1"/>
</dbReference>
<dbReference type="SMART" id="SM00179">
    <property type="entry name" value="EGF_CA"/>
    <property type="match status" value="5"/>
</dbReference>
<dbReference type="InterPro" id="IPR009030">
    <property type="entry name" value="Growth_fac_rcpt_cys_sf"/>
</dbReference>
<dbReference type="InterPro" id="IPR001791">
    <property type="entry name" value="Laminin_G"/>
</dbReference>
<dbReference type="Pfam" id="PF07645">
    <property type="entry name" value="EGF_CA"/>
    <property type="match status" value="3"/>
</dbReference>
<dbReference type="InterPro" id="IPR049883">
    <property type="entry name" value="NOTCH1_EGF-like"/>
</dbReference>
<evidence type="ECO:0000259" key="8">
    <source>
        <dbReference type="PROSITE" id="PS50026"/>
    </source>
</evidence>
<keyword evidence="5 7" id="KW-1015">Disulfide bond</keyword>
<dbReference type="GO" id="GO:0030855">
    <property type="term" value="P:epithelial cell differentiation"/>
    <property type="evidence" value="ECO:0007669"/>
    <property type="project" value="UniProtKB-ARBA"/>
</dbReference>
<keyword evidence="6" id="KW-0325">Glycoprotein</keyword>
<evidence type="ECO:0000256" key="4">
    <source>
        <dbReference type="ARBA" id="ARBA00022837"/>
    </source>
</evidence>
<sequence>MLSKTLSKTTQGAELQELIQMAESAVDEGADTNADGRNQEHLDAIDQSRQPYLLAVGTRNSGIHAYFIILDKRALPCKSTSALGAFDELFKTHFVFVIGFGIDPDYQIDIINELDFANAIYGITQVAGLHNNSKAFLFRDVGRAVHMPAHITEKVVELFRSKSEFTFLASIQQKSSTSGVIFSIHESEHSYFELESSGLREEIRYHYRYKGKPRSESFPYRLADGQWHKIALSISATHLLLHVDCNRIYERVIDPPQMDLTLGSGVWLGQHSHKHGLFKGTIQDVKFIFAPNGYITQCPNLNRTCPTCSDFLSLVQGIMDLQELLAKMTLKLNYAESRLTQLEACRCERTCSANGVVYRDKELWVEPENCRNCGCMNGVVECRRIFCLPANCSEDSLSVHVEGTCCKKCRPKCTYMAQTLSEGQRVLTKRCTECKNGMMVRVTENCPELNCTLKEQILPDNRCCNICKGYDFCSEGLICGENSECKNRNTRAECECKSGFASIHGDSTYCEDIDECATQMHYCQANTACVNLPGSHRCECLPGFIRVDDYSCTEHDECASGQSSCDDNAICTNTIRGHLCSCKPGYVGNGSICTAFCEEGCRSGGTCVSPNTCVCPSGFTGLHCETDIDECAEVLIQCHIHSRCVNLPGWYHCECRNGFHDNGSYLIDGSSCIDIDECATQTHTCWNDSVCVNLPGGFDCMCTSGPACSGDCLYEEGLKHNGQEWNHRLDRCSLCSCKDGRTFCRRRECHCADPEADLFCCPECDSRKSSQCLHQSGHILYRSRDSWIYSCQQCRCLDGKVDCWPLACPVLACKYSALVEGECCPHCVTDPCLADNIANDIRQTCQDPAGITRLSSATWPMPGSPCTTCKCKNGSVCCSVELDCLQNN</sequence>
<evidence type="ECO:0000256" key="7">
    <source>
        <dbReference type="PROSITE-ProRule" id="PRU00076"/>
    </source>
</evidence>
<dbReference type="SMART" id="SM00214">
    <property type="entry name" value="VWC"/>
    <property type="match status" value="4"/>
</dbReference>
<dbReference type="GO" id="GO:0005509">
    <property type="term" value="F:calcium ion binding"/>
    <property type="evidence" value="ECO:0007669"/>
    <property type="project" value="InterPro"/>
</dbReference>
<keyword evidence="10" id="KW-1185">Reference proteome</keyword>
<dbReference type="SUPFAM" id="SSF49899">
    <property type="entry name" value="Concanavalin A-like lectins/glucanases"/>
    <property type="match status" value="1"/>
</dbReference>
<dbReference type="GeneID" id="120052026"/>
<dbReference type="PROSITE" id="PS50026">
    <property type="entry name" value="EGF_3"/>
    <property type="match status" value="5"/>
</dbReference>
<dbReference type="InterPro" id="IPR001007">
    <property type="entry name" value="VWF_dom"/>
</dbReference>
<feature type="domain" description="EGF-like" evidence="8">
    <location>
        <begin position="674"/>
        <end position="709"/>
    </location>
</feature>
<dbReference type="KEGG" id="snh:120052026"/>
<dbReference type="PROSITE" id="PS01187">
    <property type="entry name" value="EGF_CA"/>
    <property type="match status" value="1"/>
</dbReference>
<dbReference type="GO" id="GO:0008201">
    <property type="term" value="F:heparin binding"/>
    <property type="evidence" value="ECO:0007669"/>
    <property type="project" value="TreeGrafter"/>
</dbReference>
<dbReference type="Proteomes" id="UP000808372">
    <property type="component" value="Chromosome 1"/>
</dbReference>
<dbReference type="Gene3D" id="2.10.70.10">
    <property type="entry name" value="Complement Module, domain 1"/>
    <property type="match status" value="1"/>
</dbReference>
<name>A0A8U0UJE3_SALNM</name>
<accession>A0A8U0UJE3</accession>
<protein>
    <submittedName>
        <fullName evidence="11">Protein kinase C-binding protein NELL1-like</fullName>
    </submittedName>
</protein>
<feature type="domain" description="VWFC" evidence="9">
    <location>
        <begin position="349"/>
        <end position="410"/>
    </location>
</feature>
<dbReference type="Pfam" id="PF12947">
    <property type="entry name" value="EGF_3"/>
    <property type="match status" value="1"/>
</dbReference>
<evidence type="ECO:0000259" key="9">
    <source>
        <dbReference type="PROSITE" id="PS50184"/>
    </source>
</evidence>
<dbReference type="InterPro" id="IPR048287">
    <property type="entry name" value="TSPN-like_N"/>
</dbReference>
<reference evidence="11" key="1">
    <citation type="submission" date="2025-08" db="UniProtKB">
        <authorList>
            <consortium name="RefSeq"/>
        </authorList>
    </citation>
    <scope>IDENTIFICATION</scope>
    <source>
        <tissue evidence="11">White muscle</tissue>
    </source>
</reference>
<evidence type="ECO:0000313" key="11">
    <source>
        <dbReference type="RefSeq" id="XP_038854823.1"/>
    </source>
</evidence>
<dbReference type="PANTHER" id="PTHR24042">
    <property type="entry name" value="NEL HOMOLOG"/>
    <property type="match status" value="1"/>
</dbReference>
<feature type="domain" description="EGF-like" evidence="8">
    <location>
        <begin position="627"/>
        <end position="665"/>
    </location>
</feature>
<proteinExistence type="predicted"/>
<gene>
    <name evidence="11" type="primary">LOC120052026</name>
</gene>
<dbReference type="PROSITE" id="PS00010">
    <property type="entry name" value="ASX_HYDROXYL"/>
    <property type="match status" value="2"/>
</dbReference>